<evidence type="ECO:0000256" key="1">
    <source>
        <dbReference type="ARBA" id="ARBA00023125"/>
    </source>
</evidence>
<dbReference type="Gene3D" id="1.10.260.40">
    <property type="entry name" value="lambda repressor-like DNA-binding domains"/>
    <property type="match status" value="1"/>
</dbReference>
<dbReference type="EMBL" id="DVNE01000024">
    <property type="protein sequence ID" value="HIU61555.1"/>
    <property type="molecule type" value="Genomic_DNA"/>
</dbReference>
<evidence type="ECO:0000313" key="4">
    <source>
        <dbReference type="EMBL" id="HIU61555.1"/>
    </source>
</evidence>
<keyword evidence="2" id="KW-1133">Transmembrane helix</keyword>
<dbReference type="Proteomes" id="UP000824110">
    <property type="component" value="Unassembled WGS sequence"/>
</dbReference>
<feature type="transmembrane region" description="Helical" evidence="2">
    <location>
        <begin position="137"/>
        <end position="161"/>
    </location>
</feature>
<dbReference type="GO" id="GO:0003677">
    <property type="term" value="F:DNA binding"/>
    <property type="evidence" value="ECO:0007669"/>
    <property type="project" value="UniProtKB-KW"/>
</dbReference>
<dbReference type="SMART" id="SM00530">
    <property type="entry name" value="HTH_XRE"/>
    <property type="match status" value="1"/>
</dbReference>
<evidence type="ECO:0000256" key="2">
    <source>
        <dbReference type="SAM" id="Phobius"/>
    </source>
</evidence>
<name>A0A9D1MJC7_9FIRM</name>
<keyword evidence="2" id="KW-0812">Transmembrane</keyword>
<protein>
    <submittedName>
        <fullName evidence="4">Helix-turn-helix transcriptional regulator</fullName>
    </submittedName>
</protein>
<dbReference type="InterPro" id="IPR001387">
    <property type="entry name" value="Cro/C1-type_HTH"/>
</dbReference>
<dbReference type="CDD" id="cd00093">
    <property type="entry name" value="HTH_XRE"/>
    <property type="match status" value="1"/>
</dbReference>
<evidence type="ECO:0000313" key="5">
    <source>
        <dbReference type="Proteomes" id="UP000824110"/>
    </source>
</evidence>
<reference evidence="4" key="2">
    <citation type="journal article" date="2021" name="PeerJ">
        <title>Extensive microbial diversity within the chicken gut microbiome revealed by metagenomics and culture.</title>
        <authorList>
            <person name="Gilroy R."/>
            <person name="Ravi A."/>
            <person name="Getino M."/>
            <person name="Pursley I."/>
            <person name="Horton D.L."/>
            <person name="Alikhan N.F."/>
            <person name="Baker D."/>
            <person name="Gharbi K."/>
            <person name="Hall N."/>
            <person name="Watson M."/>
            <person name="Adriaenssens E.M."/>
            <person name="Foster-Nyarko E."/>
            <person name="Jarju S."/>
            <person name="Secka A."/>
            <person name="Antonio M."/>
            <person name="Oren A."/>
            <person name="Chaudhuri R.R."/>
            <person name="La Ragione R."/>
            <person name="Hildebrand F."/>
            <person name="Pallen M.J."/>
        </authorList>
    </citation>
    <scope>NUCLEOTIDE SEQUENCE</scope>
    <source>
        <strain evidence="4">CHK195-12923</strain>
    </source>
</reference>
<feature type="domain" description="HTH cro/C1-type" evidence="3">
    <location>
        <begin position="7"/>
        <end position="61"/>
    </location>
</feature>
<organism evidence="4 5">
    <name type="scientific">Candidatus Coproplasma excrementigallinarum</name>
    <dbReference type="NCBI Taxonomy" id="2840747"/>
    <lineage>
        <taxon>Bacteria</taxon>
        <taxon>Bacillati</taxon>
        <taxon>Bacillota</taxon>
        <taxon>Clostridia</taxon>
        <taxon>Eubacteriales</taxon>
        <taxon>Candidatus Coproplasma</taxon>
    </lineage>
</organism>
<gene>
    <name evidence="4" type="ORF">IAB69_02780</name>
</gene>
<dbReference type="PROSITE" id="PS50943">
    <property type="entry name" value="HTH_CROC1"/>
    <property type="match status" value="1"/>
</dbReference>
<dbReference type="SUPFAM" id="SSF47413">
    <property type="entry name" value="lambda repressor-like DNA-binding domains"/>
    <property type="match status" value="1"/>
</dbReference>
<dbReference type="AlphaFoldDB" id="A0A9D1MJC7"/>
<sequence>MDLREKLIKLRDEHGLSQAEMAERLDVTRQTVSRWEAGKSTPSVTQLAGICKTFKLDANEMLEIGVQPAPAAESLPTEFKDSEKARYGKKFIFIVALLAVLFAAAIAGLAVTIAYAVKDAQYDTSSTVWIITIPQNTPMIVLSVILGMFILLIAALFAYVITKEKRT</sequence>
<dbReference type="Pfam" id="PF01381">
    <property type="entry name" value="HTH_3"/>
    <property type="match status" value="1"/>
</dbReference>
<comment type="caution">
    <text evidence="4">The sequence shown here is derived from an EMBL/GenBank/DDBJ whole genome shotgun (WGS) entry which is preliminary data.</text>
</comment>
<accession>A0A9D1MJC7</accession>
<dbReference type="PANTHER" id="PTHR46558:SF15">
    <property type="entry name" value="HELIX-TURN-HELIX DOMAIN PROTEIN"/>
    <property type="match status" value="1"/>
</dbReference>
<proteinExistence type="predicted"/>
<evidence type="ECO:0000259" key="3">
    <source>
        <dbReference type="PROSITE" id="PS50943"/>
    </source>
</evidence>
<dbReference type="PANTHER" id="PTHR46558">
    <property type="entry name" value="TRACRIPTIONAL REGULATORY PROTEIN-RELATED-RELATED"/>
    <property type="match status" value="1"/>
</dbReference>
<reference evidence="4" key="1">
    <citation type="submission" date="2020-10" db="EMBL/GenBank/DDBJ databases">
        <authorList>
            <person name="Gilroy R."/>
        </authorList>
    </citation>
    <scope>NUCLEOTIDE SEQUENCE</scope>
    <source>
        <strain evidence="4">CHK195-12923</strain>
    </source>
</reference>
<feature type="transmembrane region" description="Helical" evidence="2">
    <location>
        <begin position="91"/>
        <end position="117"/>
    </location>
</feature>
<keyword evidence="2" id="KW-0472">Membrane</keyword>
<dbReference type="InterPro" id="IPR010982">
    <property type="entry name" value="Lambda_DNA-bd_dom_sf"/>
</dbReference>
<keyword evidence="1" id="KW-0238">DNA-binding</keyword>